<dbReference type="Proteomes" id="UP001500751">
    <property type="component" value="Unassembled WGS sequence"/>
</dbReference>
<protein>
    <submittedName>
        <fullName evidence="2">Uncharacterized protein</fullName>
    </submittedName>
</protein>
<dbReference type="EMBL" id="BAAAQN010000042">
    <property type="protein sequence ID" value="GAA2047097.1"/>
    <property type="molecule type" value="Genomic_DNA"/>
</dbReference>
<comment type="caution">
    <text evidence="2">The sequence shown here is derived from an EMBL/GenBank/DDBJ whole genome shotgun (WGS) entry which is preliminary data.</text>
</comment>
<keyword evidence="3" id="KW-1185">Reference proteome</keyword>
<evidence type="ECO:0000313" key="3">
    <source>
        <dbReference type="Proteomes" id="UP001500751"/>
    </source>
</evidence>
<evidence type="ECO:0000313" key="2">
    <source>
        <dbReference type="EMBL" id="GAA2047097.1"/>
    </source>
</evidence>
<reference evidence="2 3" key="1">
    <citation type="journal article" date="2019" name="Int. J. Syst. Evol. Microbiol.">
        <title>The Global Catalogue of Microorganisms (GCM) 10K type strain sequencing project: providing services to taxonomists for standard genome sequencing and annotation.</title>
        <authorList>
            <consortium name="The Broad Institute Genomics Platform"/>
            <consortium name="The Broad Institute Genome Sequencing Center for Infectious Disease"/>
            <person name="Wu L."/>
            <person name="Ma J."/>
        </authorList>
    </citation>
    <scope>NUCLEOTIDE SEQUENCE [LARGE SCALE GENOMIC DNA]</scope>
    <source>
        <strain evidence="2 3">JCM 16014</strain>
    </source>
</reference>
<gene>
    <name evidence="2" type="ORF">GCM10009839_59950</name>
</gene>
<sequence length="60" mass="6528">MGSINAAAWANCSDMSEVFERTTTPGNSTTRPEIRRALVAHAPGFEHPGDPSQPDNTHRH</sequence>
<name>A0ABN2V354_9ACTN</name>
<accession>A0ABN2V354</accession>
<feature type="region of interest" description="Disordered" evidence="1">
    <location>
        <begin position="39"/>
        <end position="60"/>
    </location>
</feature>
<organism evidence="2 3">
    <name type="scientific">Catenulispora yoronensis</name>
    <dbReference type="NCBI Taxonomy" id="450799"/>
    <lineage>
        <taxon>Bacteria</taxon>
        <taxon>Bacillati</taxon>
        <taxon>Actinomycetota</taxon>
        <taxon>Actinomycetes</taxon>
        <taxon>Catenulisporales</taxon>
        <taxon>Catenulisporaceae</taxon>
        <taxon>Catenulispora</taxon>
    </lineage>
</organism>
<evidence type="ECO:0000256" key="1">
    <source>
        <dbReference type="SAM" id="MobiDB-lite"/>
    </source>
</evidence>
<proteinExistence type="predicted"/>